<proteinExistence type="predicted"/>
<name>A0ABD3VL20_SINWO</name>
<accession>A0ABD3VL20</accession>
<keyword evidence="2" id="KW-1185">Reference proteome</keyword>
<protein>
    <submittedName>
        <fullName evidence="1">Uncharacterized protein</fullName>
    </submittedName>
</protein>
<feature type="non-terminal residue" evidence="1">
    <location>
        <position position="59"/>
    </location>
</feature>
<organism evidence="1 2">
    <name type="scientific">Sinanodonta woodiana</name>
    <name type="common">Chinese pond mussel</name>
    <name type="synonym">Anodonta woodiana</name>
    <dbReference type="NCBI Taxonomy" id="1069815"/>
    <lineage>
        <taxon>Eukaryota</taxon>
        <taxon>Metazoa</taxon>
        <taxon>Spiralia</taxon>
        <taxon>Lophotrochozoa</taxon>
        <taxon>Mollusca</taxon>
        <taxon>Bivalvia</taxon>
        <taxon>Autobranchia</taxon>
        <taxon>Heteroconchia</taxon>
        <taxon>Palaeoheterodonta</taxon>
        <taxon>Unionida</taxon>
        <taxon>Unionoidea</taxon>
        <taxon>Unionidae</taxon>
        <taxon>Unioninae</taxon>
        <taxon>Sinanodonta</taxon>
    </lineage>
</organism>
<dbReference type="AlphaFoldDB" id="A0ABD3VL20"/>
<reference evidence="1 2" key="1">
    <citation type="submission" date="2024-11" db="EMBL/GenBank/DDBJ databases">
        <title>Chromosome-level genome assembly of the freshwater bivalve Anodonta woodiana.</title>
        <authorList>
            <person name="Chen X."/>
        </authorList>
    </citation>
    <scope>NUCLEOTIDE SEQUENCE [LARGE SCALE GENOMIC DNA]</scope>
    <source>
        <strain evidence="1">MN2024</strain>
        <tissue evidence="1">Gills</tissue>
    </source>
</reference>
<dbReference type="Proteomes" id="UP001634394">
    <property type="component" value="Unassembled WGS sequence"/>
</dbReference>
<evidence type="ECO:0000313" key="1">
    <source>
        <dbReference type="EMBL" id="KAL3861217.1"/>
    </source>
</evidence>
<dbReference type="EMBL" id="JBJQND010000011">
    <property type="protein sequence ID" value="KAL3861217.1"/>
    <property type="molecule type" value="Genomic_DNA"/>
</dbReference>
<sequence>MTTRFRTDKRASSDLDLFDQSTVHLRRGSCDICLNLKRNHVRKKDVRFSLVNVRILKKE</sequence>
<evidence type="ECO:0000313" key="2">
    <source>
        <dbReference type="Proteomes" id="UP001634394"/>
    </source>
</evidence>
<gene>
    <name evidence="1" type="ORF">ACJMK2_007266</name>
</gene>
<comment type="caution">
    <text evidence="1">The sequence shown here is derived from an EMBL/GenBank/DDBJ whole genome shotgun (WGS) entry which is preliminary data.</text>
</comment>